<proteinExistence type="inferred from homology"/>
<feature type="domain" description="Aminotransferase class V" evidence="9">
    <location>
        <begin position="25"/>
        <end position="392"/>
    </location>
</feature>
<dbReference type="InterPro" id="IPR015424">
    <property type="entry name" value="PyrdxlP-dep_Trfase"/>
</dbReference>
<evidence type="ECO:0000256" key="3">
    <source>
        <dbReference type="ARBA" id="ARBA00012239"/>
    </source>
</evidence>
<evidence type="ECO:0000256" key="8">
    <source>
        <dbReference type="RuleBase" id="RU004506"/>
    </source>
</evidence>
<comment type="cofactor">
    <cofactor evidence="1 7">
        <name>pyridoxal 5'-phosphate</name>
        <dbReference type="ChEBI" id="CHEBI:597326"/>
    </cofactor>
</comment>
<dbReference type="PANTHER" id="PTHR43586:SF8">
    <property type="entry name" value="CYSTEINE DESULFURASE 1, CHLOROPLASTIC"/>
    <property type="match status" value="1"/>
</dbReference>
<dbReference type="CDD" id="cd06453">
    <property type="entry name" value="SufS_like"/>
    <property type="match status" value="1"/>
</dbReference>
<dbReference type="InterPro" id="IPR000192">
    <property type="entry name" value="Aminotrans_V_dom"/>
</dbReference>
<dbReference type="InterPro" id="IPR015422">
    <property type="entry name" value="PyrdxlP-dep_Trfase_small"/>
</dbReference>
<reference evidence="11" key="1">
    <citation type="journal article" date="2019" name="Genome Announc.">
        <title>Draft Genome Sequence of Pseudoalteromonas piscicida Strain 36Y ROTHPW, an Hypersaline Seawater Isolate from the South Coast of Sonora, Mexico.</title>
        <authorList>
            <person name="Sanchez-Diaz R."/>
            <person name="Molina-Garza Z.J."/>
            <person name="Cruz-Suarez L.E."/>
            <person name="Selvin J."/>
            <person name="Kiran G.S."/>
            <person name="Ibarra-Gamez J.C."/>
            <person name="Gomez-Gil B."/>
            <person name="Galaviz-Silva L."/>
        </authorList>
    </citation>
    <scope>NUCLEOTIDE SEQUENCE [LARGE SCALE GENOMIC DNA]</scope>
    <source>
        <strain evidence="11">36Y_RITHPW</strain>
    </source>
</reference>
<dbReference type="AlphaFoldDB" id="A0A2A5JS23"/>
<evidence type="ECO:0000256" key="1">
    <source>
        <dbReference type="ARBA" id="ARBA00001933"/>
    </source>
</evidence>
<dbReference type="Proteomes" id="UP000228621">
    <property type="component" value="Unassembled WGS sequence"/>
</dbReference>
<comment type="catalytic activity">
    <reaction evidence="6 8">
        <text>(sulfur carrier)-H + L-cysteine = (sulfur carrier)-SH + L-alanine</text>
        <dbReference type="Rhea" id="RHEA:43892"/>
        <dbReference type="Rhea" id="RHEA-COMP:14737"/>
        <dbReference type="Rhea" id="RHEA-COMP:14739"/>
        <dbReference type="ChEBI" id="CHEBI:29917"/>
        <dbReference type="ChEBI" id="CHEBI:35235"/>
        <dbReference type="ChEBI" id="CHEBI:57972"/>
        <dbReference type="ChEBI" id="CHEBI:64428"/>
        <dbReference type="EC" id="2.8.1.7"/>
    </reaction>
</comment>
<evidence type="ECO:0000256" key="2">
    <source>
        <dbReference type="ARBA" id="ARBA00010447"/>
    </source>
</evidence>
<dbReference type="Gene3D" id="3.40.640.10">
    <property type="entry name" value="Type I PLP-dependent aspartate aminotransferase-like (Major domain)"/>
    <property type="match status" value="1"/>
</dbReference>
<evidence type="ECO:0000313" key="11">
    <source>
        <dbReference type="Proteomes" id="UP000228621"/>
    </source>
</evidence>
<evidence type="ECO:0000313" key="10">
    <source>
        <dbReference type="EMBL" id="PCK32253.1"/>
    </source>
</evidence>
<dbReference type="InterPro" id="IPR015421">
    <property type="entry name" value="PyrdxlP-dep_Trfase_major"/>
</dbReference>
<organism evidence="10 11">
    <name type="scientific">Pseudoalteromonas piscicida</name>
    <dbReference type="NCBI Taxonomy" id="43662"/>
    <lineage>
        <taxon>Bacteria</taxon>
        <taxon>Pseudomonadati</taxon>
        <taxon>Pseudomonadota</taxon>
        <taxon>Gammaproteobacteria</taxon>
        <taxon>Alteromonadales</taxon>
        <taxon>Pseudoalteromonadaceae</taxon>
        <taxon>Pseudoalteromonas</taxon>
    </lineage>
</organism>
<dbReference type="PROSITE" id="PS00595">
    <property type="entry name" value="AA_TRANSFER_CLASS_5"/>
    <property type="match status" value="1"/>
</dbReference>
<keyword evidence="11" id="KW-1185">Reference proteome</keyword>
<comment type="similarity">
    <text evidence="2 8">Belongs to the class-V pyridoxal-phosphate-dependent aminotransferase family. Csd subfamily.</text>
</comment>
<evidence type="ECO:0000259" key="9">
    <source>
        <dbReference type="Pfam" id="PF00266"/>
    </source>
</evidence>
<dbReference type="Gene3D" id="3.90.1150.10">
    <property type="entry name" value="Aspartate Aminotransferase, domain 1"/>
    <property type="match status" value="1"/>
</dbReference>
<protein>
    <recommendedName>
        <fullName evidence="3 8">Cysteine desulfurase</fullName>
        <ecNumber evidence="3 8">2.8.1.7</ecNumber>
    </recommendedName>
</protein>
<dbReference type="SUPFAM" id="SSF53383">
    <property type="entry name" value="PLP-dependent transferases"/>
    <property type="match status" value="1"/>
</dbReference>
<comment type="caution">
    <text evidence="10">The sequence shown here is derived from an EMBL/GenBank/DDBJ whole genome shotgun (WGS) entry which is preliminary data.</text>
</comment>
<dbReference type="InterPro" id="IPR020578">
    <property type="entry name" value="Aminotrans_V_PyrdxlP_BS"/>
</dbReference>
<evidence type="ECO:0000256" key="5">
    <source>
        <dbReference type="ARBA" id="ARBA00022898"/>
    </source>
</evidence>
<dbReference type="EMBL" id="NKHF01000036">
    <property type="protein sequence ID" value="PCK32253.1"/>
    <property type="molecule type" value="Genomic_DNA"/>
</dbReference>
<evidence type="ECO:0000256" key="7">
    <source>
        <dbReference type="RuleBase" id="RU004504"/>
    </source>
</evidence>
<dbReference type="RefSeq" id="WP_099641563.1">
    <property type="nucleotide sequence ID" value="NZ_NKHF01000036.1"/>
</dbReference>
<dbReference type="InterPro" id="IPR010970">
    <property type="entry name" value="Cys_dSase_SufS"/>
</dbReference>
<evidence type="ECO:0000256" key="4">
    <source>
        <dbReference type="ARBA" id="ARBA00022679"/>
    </source>
</evidence>
<gene>
    <name evidence="10" type="ORF">CEX98_07950</name>
</gene>
<dbReference type="GO" id="GO:0031071">
    <property type="term" value="F:cysteine desulfurase activity"/>
    <property type="evidence" value="ECO:0007669"/>
    <property type="project" value="UniProtKB-UniRule"/>
</dbReference>
<evidence type="ECO:0000256" key="6">
    <source>
        <dbReference type="ARBA" id="ARBA00050776"/>
    </source>
</evidence>
<dbReference type="Pfam" id="PF00266">
    <property type="entry name" value="Aminotran_5"/>
    <property type="match status" value="1"/>
</dbReference>
<name>A0A2A5JS23_PSEO7</name>
<dbReference type="GO" id="GO:0030170">
    <property type="term" value="F:pyridoxal phosphate binding"/>
    <property type="evidence" value="ECO:0007669"/>
    <property type="project" value="UniProtKB-UniRule"/>
</dbReference>
<comment type="function">
    <text evidence="8">Catalyzes the removal of elemental sulfur and selenium atoms from L-cysteine, L-cystine, L-selenocysteine, and L-selenocystine to produce L-alanine.</text>
</comment>
<dbReference type="OrthoDB" id="9808002at2"/>
<keyword evidence="4 8" id="KW-0808">Transferase</keyword>
<accession>A0A2A5JS23</accession>
<dbReference type="NCBIfam" id="TIGR01979">
    <property type="entry name" value="sufS"/>
    <property type="match status" value="1"/>
</dbReference>
<dbReference type="EC" id="2.8.1.7" evidence="3 8"/>
<dbReference type="GO" id="GO:0006534">
    <property type="term" value="P:cysteine metabolic process"/>
    <property type="evidence" value="ECO:0007669"/>
    <property type="project" value="UniProtKB-UniRule"/>
</dbReference>
<sequence length="404" mass="44223">MTDIHALRDDFPIFNKQLDGQPLCYLDSAATAQKPNKVIDVIKNFYENENSNVHRGLHTLSENATIRYEGARETIATFLNVSAKEIVWTSGATESLNLLAHCLSNGLNANSKIVISPFEHHANIVPWQEACKRTGAQLLVLPMLESGVLDEQGAIALLQAHKPDILSIGHVSNALGNIQPIEPLIKLCKALGTKTVIDGAQSLMHLRPDLKALDCDFYVFSAHKSLGPTGVGGLYGRYALLNALPVYKTGGEMIHEVTFAHSSYRDAPGKFEPGTPNISGVIGFAAAINYLNGIDSMALQRHEQVLYHSLLEKLTKIAGVTVYGDTNNNVGIVSFNYKNEHHYDLATLLNTYGVAVRSGHHCTQPLMKMLNVNGTVRASLAFYNNEDDIEHFINALKATIELLD</sequence>
<keyword evidence="5 8" id="KW-0663">Pyridoxal phosphate</keyword>
<dbReference type="PANTHER" id="PTHR43586">
    <property type="entry name" value="CYSTEINE DESULFURASE"/>
    <property type="match status" value="1"/>
</dbReference>